<feature type="transmembrane region" description="Helical" evidence="6">
    <location>
        <begin position="334"/>
        <end position="352"/>
    </location>
</feature>
<dbReference type="PANTHER" id="PTHR47089:SF1">
    <property type="entry name" value="GUANOSINE ABC TRANSPORTER PERMEASE PROTEIN NUPP"/>
    <property type="match status" value="1"/>
</dbReference>
<dbReference type="AlphaFoldDB" id="A0A1I6MDX1"/>
<accession>A0A1I6MDX1</accession>
<organism evidence="7 8">
    <name type="scientific">Yoonia litorea</name>
    <dbReference type="NCBI Taxonomy" id="1123755"/>
    <lineage>
        <taxon>Bacteria</taxon>
        <taxon>Pseudomonadati</taxon>
        <taxon>Pseudomonadota</taxon>
        <taxon>Alphaproteobacteria</taxon>
        <taxon>Rhodobacterales</taxon>
        <taxon>Paracoccaceae</taxon>
        <taxon>Yoonia</taxon>
    </lineage>
</organism>
<evidence type="ECO:0000256" key="2">
    <source>
        <dbReference type="ARBA" id="ARBA00022475"/>
    </source>
</evidence>
<feature type="transmembrane region" description="Helical" evidence="6">
    <location>
        <begin position="255"/>
        <end position="278"/>
    </location>
</feature>
<dbReference type="EMBL" id="FOZM01000001">
    <property type="protein sequence ID" value="SFS13905.1"/>
    <property type="molecule type" value="Genomic_DNA"/>
</dbReference>
<keyword evidence="5 6" id="KW-0472">Membrane</keyword>
<dbReference type="Proteomes" id="UP000198926">
    <property type="component" value="Unassembled WGS sequence"/>
</dbReference>
<feature type="transmembrane region" description="Helical" evidence="6">
    <location>
        <begin position="157"/>
        <end position="180"/>
    </location>
</feature>
<dbReference type="GO" id="GO:0005886">
    <property type="term" value="C:plasma membrane"/>
    <property type="evidence" value="ECO:0007669"/>
    <property type="project" value="UniProtKB-SubCell"/>
</dbReference>
<dbReference type="Pfam" id="PF02653">
    <property type="entry name" value="BPD_transp_2"/>
    <property type="match status" value="1"/>
</dbReference>
<proteinExistence type="predicted"/>
<feature type="transmembrane region" description="Helical" evidence="6">
    <location>
        <begin position="125"/>
        <end position="145"/>
    </location>
</feature>
<protein>
    <submittedName>
        <fullName evidence="7">Nucleoside ABC transporter membrane protein</fullName>
    </submittedName>
</protein>
<sequence length="366" mass="39216">MSSIAGGQGSVLQEVIKTLVVIVIGLLIGMVIVLFISEEPTKVFDAILTGPLPSASTLDDGTVRWRGMTRFGTFLEDSITLALVGLAVAIPFRAQQFSLGADGQMFLGALASAVVSIYLPLPGIVLIPLAFLAAVIAGFAWGWLPGVMKARAGANEIVTTLMLNVIAIQFFIYCVTFLMLDRQAGFIVTPFFQDAAILNPLIHRTNVTWMIAVAPLVCLLAYLFLSRTNMGYELRVVGQNPAFGRRMGMPVDRTVALSMALGGAAAGMAGFHIANAILKRLPSDFPAGLGFEGIVVALLARNDPRLILPAALFYGYLRAGAQVMERTTDVSREMVLVVQAIIILLIVSENLLPRLGQWIGLGRSAR</sequence>
<keyword evidence="3 6" id="KW-0812">Transmembrane</keyword>
<evidence type="ECO:0000313" key="8">
    <source>
        <dbReference type="Proteomes" id="UP000198926"/>
    </source>
</evidence>
<dbReference type="InterPro" id="IPR001851">
    <property type="entry name" value="ABC_transp_permease"/>
</dbReference>
<name>A0A1I6MDX1_9RHOB</name>
<dbReference type="RefSeq" id="WP_090206176.1">
    <property type="nucleotide sequence ID" value="NZ_FOZM01000001.1"/>
</dbReference>
<evidence type="ECO:0000313" key="7">
    <source>
        <dbReference type="EMBL" id="SFS13905.1"/>
    </source>
</evidence>
<feature type="transmembrane region" description="Helical" evidence="6">
    <location>
        <begin position="15"/>
        <end position="36"/>
    </location>
</feature>
<feature type="transmembrane region" description="Helical" evidence="6">
    <location>
        <begin position="71"/>
        <end position="92"/>
    </location>
</feature>
<evidence type="ECO:0000256" key="6">
    <source>
        <dbReference type="SAM" id="Phobius"/>
    </source>
</evidence>
<keyword evidence="8" id="KW-1185">Reference proteome</keyword>
<gene>
    <name evidence="7" type="ORF">SAMN05444714_1622</name>
</gene>
<dbReference type="PANTHER" id="PTHR47089">
    <property type="entry name" value="ABC TRANSPORTER, PERMEASE PROTEIN"/>
    <property type="match status" value="1"/>
</dbReference>
<evidence type="ECO:0000256" key="3">
    <source>
        <dbReference type="ARBA" id="ARBA00022692"/>
    </source>
</evidence>
<dbReference type="OrthoDB" id="9809785at2"/>
<evidence type="ECO:0000256" key="1">
    <source>
        <dbReference type="ARBA" id="ARBA00004651"/>
    </source>
</evidence>
<dbReference type="CDD" id="cd06580">
    <property type="entry name" value="TM_PBP1_transp_TpRbsC_like"/>
    <property type="match status" value="1"/>
</dbReference>
<evidence type="ECO:0000256" key="5">
    <source>
        <dbReference type="ARBA" id="ARBA00023136"/>
    </source>
</evidence>
<reference evidence="7 8" key="1">
    <citation type="submission" date="2016-10" db="EMBL/GenBank/DDBJ databases">
        <authorList>
            <person name="de Groot N.N."/>
        </authorList>
    </citation>
    <scope>NUCLEOTIDE SEQUENCE [LARGE SCALE GENOMIC DNA]</scope>
    <source>
        <strain evidence="7 8">DSM 29433</strain>
    </source>
</reference>
<evidence type="ECO:0000256" key="4">
    <source>
        <dbReference type="ARBA" id="ARBA00022989"/>
    </source>
</evidence>
<keyword evidence="2" id="KW-1003">Cell membrane</keyword>
<dbReference type="GO" id="GO:0022857">
    <property type="term" value="F:transmembrane transporter activity"/>
    <property type="evidence" value="ECO:0007669"/>
    <property type="project" value="InterPro"/>
</dbReference>
<dbReference type="STRING" id="1123755.SAMN05444714_1622"/>
<comment type="subcellular location">
    <subcellularLocation>
        <location evidence="1">Cell membrane</location>
        <topology evidence="1">Multi-pass membrane protein</topology>
    </subcellularLocation>
</comment>
<feature type="transmembrane region" description="Helical" evidence="6">
    <location>
        <begin position="207"/>
        <end position="225"/>
    </location>
</feature>
<keyword evidence="4 6" id="KW-1133">Transmembrane helix</keyword>